<dbReference type="OrthoDB" id="10408527at2759"/>
<feature type="compositionally biased region" description="Pro residues" evidence="1">
    <location>
        <begin position="65"/>
        <end position="77"/>
    </location>
</feature>
<gene>
    <name evidence="2" type="ORF">IWQ62_001225</name>
</gene>
<feature type="compositionally biased region" description="Polar residues" evidence="1">
    <location>
        <begin position="494"/>
        <end position="510"/>
    </location>
</feature>
<name>A0A9W8AVJ0_9FUNG</name>
<comment type="caution">
    <text evidence="2">The sequence shown here is derived from an EMBL/GenBank/DDBJ whole genome shotgun (WGS) entry which is preliminary data.</text>
</comment>
<evidence type="ECO:0000256" key="1">
    <source>
        <dbReference type="SAM" id="MobiDB-lite"/>
    </source>
</evidence>
<feature type="region of interest" description="Disordered" evidence="1">
    <location>
        <begin position="160"/>
        <end position="205"/>
    </location>
</feature>
<feature type="compositionally biased region" description="Basic residues" evidence="1">
    <location>
        <begin position="185"/>
        <end position="199"/>
    </location>
</feature>
<feature type="compositionally biased region" description="Basic residues" evidence="1">
    <location>
        <begin position="522"/>
        <end position="531"/>
    </location>
</feature>
<evidence type="ECO:0000313" key="2">
    <source>
        <dbReference type="EMBL" id="KAJ1968473.1"/>
    </source>
</evidence>
<reference evidence="2" key="1">
    <citation type="submission" date="2022-07" db="EMBL/GenBank/DDBJ databases">
        <title>Phylogenomic reconstructions and comparative analyses of Kickxellomycotina fungi.</title>
        <authorList>
            <person name="Reynolds N.K."/>
            <person name="Stajich J.E."/>
            <person name="Barry K."/>
            <person name="Grigoriev I.V."/>
            <person name="Crous P."/>
            <person name="Smith M.E."/>
        </authorList>
    </citation>
    <scope>NUCLEOTIDE SEQUENCE</scope>
    <source>
        <strain evidence="2">RSA 1196</strain>
    </source>
</reference>
<feature type="region of interest" description="Disordered" evidence="1">
    <location>
        <begin position="494"/>
        <end position="564"/>
    </location>
</feature>
<accession>A0A9W8AVJ0</accession>
<dbReference type="Proteomes" id="UP001150925">
    <property type="component" value="Unassembled WGS sequence"/>
</dbReference>
<evidence type="ECO:0000313" key="3">
    <source>
        <dbReference type="Proteomes" id="UP001150925"/>
    </source>
</evidence>
<keyword evidence="3" id="KW-1185">Reference proteome</keyword>
<feature type="compositionally biased region" description="Polar residues" evidence="1">
    <location>
        <begin position="34"/>
        <end position="46"/>
    </location>
</feature>
<organism evidence="2 3">
    <name type="scientific">Dispira parvispora</name>
    <dbReference type="NCBI Taxonomy" id="1520584"/>
    <lineage>
        <taxon>Eukaryota</taxon>
        <taxon>Fungi</taxon>
        <taxon>Fungi incertae sedis</taxon>
        <taxon>Zoopagomycota</taxon>
        <taxon>Kickxellomycotina</taxon>
        <taxon>Dimargaritomycetes</taxon>
        <taxon>Dimargaritales</taxon>
        <taxon>Dimargaritaceae</taxon>
        <taxon>Dispira</taxon>
    </lineage>
</organism>
<protein>
    <submittedName>
        <fullName evidence="2">Uncharacterized protein</fullName>
    </submittedName>
</protein>
<dbReference type="EMBL" id="JANBPY010000178">
    <property type="protein sequence ID" value="KAJ1968473.1"/>
    <property type="molecule type" value="Genomic_DNA"/>
</dbReference>
<dbReference type="AlphaFoldDB" id="A0A9W8AVJ0"/>
<feature type="compositionally biased region" description="Low complexity" evidence="1">
    <location>
        <begin position="548"/>
        <end position="564"/>
    </location>
</feature>
<feature type="region of interest" description="Disordered" evidence="1">
    <location>
        <begin position="30"/>
        <end position="99"/>
    </location>
</feature>
<sequence>MLKTGGLNHPHGAVHAYYAQVAEALPELHRSPDSLASSPTRVSNEGNPDYPPTSACHKQTLTSPPNEPQVTHPPLPSKPVVQTPDSNSVRPRPPSSSHIRRVFARFQEATPGKPTPLLTDSQLQVNANPFRSDTGQLTLYNSYRSDTDDDGDLAESYFQAEQTRSRYPRKRHSYHFDDPTGQPPTRRRPRLPRTQRKSRSTYFPTVRPSALVRTVARSASRLMPRSLPLVSGSRLTAPVALQPIRGSSDPNSSSETEESDSNLDKSDACSAATDSDEEEEDIPKYITPNGVPYFALQCADNDVGELTSTASASTQDPLGLDKALVQAKQPMAPSALTRWARNLATLPVSLLSTEALSHTLYPIFKTMRHLRHGLQVLAITRRGSRRKSTKSGSVSQPLCGQLDDATLSITPKAKPSYSSEMRNGELTAYDCANPNSALEEIPGSPSYSDPLSSACNNADIQTDAGLNRSIAAGTASAAPSSIAVVYLARSTSASSVPSLTRNSTRSSASTLPVKAHGLGTSIKRRFSRHGPLRALTGNQTARARLQPKKPSSSPSRLELSPVLS</sequence>
<feature type="region of interest" description="Disordered" evidence="1">
    <location>
        <begin position="240"/>
        <end position="284"/>
    </location>
</feature>
<proteinExistence type="predicted"/>